<evidence type="ECO:0000256" key="4">
    <source>
        <dbReference type="SAM" id="Coils"/>
    </source>
</evidence>
<keyword evidence="4" id="KW-0175">Coiled coil</keyword>
<dbReference type="SUPFAM" id="SSF52540">
    <property type="entry name" value="P-loop containing nucleoside triphosphate hydrolases"/>
    <property type="match status" value="1"/>
</dbReference>
<evidence type="ECO:0000313" key="6">
    <source>
        <dbReference type="Proteomes" id="UP001387447"/>
    </source>
</evidence>
<dbReference type="InterPro" id="IPR050839">
    <property type="entry name" value="Rho-assoc_Ser/Thr_Kinase"/>
</dbReference>
<dbReference type="Gene3D" id="1.10.287.620">
    <property type="entry name" value="Helix Hairpins"/>
    <property type="match status" value="1"/>
</dbReference>
<keyword evidence="6" id="KW-1185">Reference proteome</keyword>
<dbReference type="Proteomes" id="UP001387447">
    <property type="component" value="Unassembled WGS sequence"/>
</dbReference>
<keyword evidence="1" id="KW-0597">Phosphoprotein</keyword>
<dbReference type="InterPro" id="IPR027417">
    <property type="entry name" value="P-loop_NTPase"/>
</dbReference>
<comment type="caution">
    <text evidence="5">The sequence shown here is derived from an EMBL/GenBank/DDBJ whole genome shotgun (WGS) entry which is preliminary data.</text>
</comment>
<evidence type="ECO:0000256" key="3">
    <source>
        <dbReference type="ARBA" id="ARBA00048679"/>
    </source>
</evidence>
<reference evidence="5 6" key="1">
    <citation type="journal article" date="2024" name="Front. Microbiol.">
        <title>Transcriptomic insights into the dominance of two phototrophs throughout the water column of a tropical hypersaline-alkaline crater lake (Dziani Dzaha, Mayotte).</title>
        <authorList>
            <person name="Duperron S."/>
            <person name="Halary S."/>
            <person name="Bouly J.-P."/>
            <person name="Roussel T."/>
            <person name="Hugoni M."/>
            <person name="Bruto M."/>
            <person name="Oger P."/>
            <person name="Duval C."/>
            <person name="Woo A."/>
            <person name="Jezequiel D."/>
            <person name="Ader M."/>
            <person name="Leboulanger C."/>
            <person name="Agogue H."/>
            <person name="Grossi V."/>
            <person name="Trousselier M."/>
            <person name="Bernard C."/>
        </authorList>
    </citation>
    <scope>NUCLEOTIDE SEQUENCE [LARGE SCALE GENOMIC DNA]</scope>
    <source>
        <strain evidence="5 6">PMC 851.14</strain>
    </source>
</reference>
<dbReference type="PANTHER" id="PTHR22988">
    <property type="entry name" value="MYOTONIC DYSTROPHY S/T KINASE-RELATED"/>
    <property type="match status" value="1"/>
</dbReference>
<comment type="catalytic activity">
    <reaction evidence="2">
        <text>L-threonyl-[protein] + ATP = O-phospho-L-threonyl-[protein] + ADP + H(+)</text>
        <dbReference type="Rhea" id="RHEA:46608"/>
        <dbReference type="Rhea" id="RHEA-COMP:11060"/>
        <dbReference type="Rhea" id="RHEA-COMP:11605"/>
        <dbReference type="ChEBI" id="CHEBI:15378"/>
        <dbReference type="ChEBI" id="CHEBI:30013"/>
        <dbReference type="ChEBI" id="CHEBI:30616"/>
        <dbReference type="ChEBI" id="CHEBI:61977"/>
        <dbReference type="ChEBI" id="CHEBI:456216"/>
        <dbReference type="EC" id="2.7.11.1"/>
    </reaction>
</comment>
<organism evidence="5 6">
    <name type="scientific">Limnospira fusiformis PMC 851.14</name>
    <dbReference type="NCBI Taxonomy" id="2219512"/>
    <lineage>
        <taxon>Bacteria</taxon>
        <taxon>Bacillati</taxon>
        <taxon>Cyanobacteriota</taxon>
        <taxon>Cyanophyceae</taxon>
        <taxon>Oscillatoriophycideae</taxon>
        <taxon>Oscillatoriales</taxon>
        <taxon>Sirenicapillariaceae</taxon>
        <taxon>Limnospira</taxon>
    </lineage>
</organism>
<dbReference type="Gene3D" id="3.40.50.300">
    <property type="entry name" value="P-loop containing nucleotide triphosphate hydrolases"/>
    <property type="match status" value="1"/>
</dbReference>
<dbReference type="PANTHER" id="PTHR22988:SF71">
    <property type="entry name" value="CITRON RHO-INTERACTING KINASE"/>
    <property type="match status" value="1"/>
</dbReference>
<comment type="catalytic activity">
    <reaction evidence="3">
        <text>L-seryl-[protein] + ATP = O-phospho-L-seryl-[protein] + ADP + H(+)</text>
        <dbReference type="Rhea" id="RHEA:17989"/>
        <dbReference type="Rhea" id="RHEA-COMP:9863"/>
        <dbReference type="Rhea" id="RHEA-COMP:11604"/>
        <dbReference type="ChEBI" id="CHEBI:15378"/>
        <dbReference type="ChEBI" id="CHEBI:29999"/>
        <dbReference type="ChEBI" id="CHEBI:30616"/>
        <dbReference type="ChEBI" id="CHEBI:83421"/>
        <dbReference type="ChEBI" id="CHEBI:456216"/>
        <dbReference type="EC" id="2.7.11.1"/>
    </reaction>
</comment>
<evidence type="ECO:0000313" key="5">
    <source>
        <dbReference type="EMBL" id="MEK9512483.1"/>
    </source>
</evidence>
<feature type="coiled-coil region" evidence="4">
    <location>
        <begin position="287"/>
        <end position="436"/>
    </location>
</feature>
<name>A0ABU9EKP9_LIMFS</name>
<evidence type="ECO:0000256" key="1">
    <source>
        <dbReference type="ARBA" id="ARBA00022553"/>
    </source>
</evidence>
<proteinExistence type="predicted"/>
<gene>
    <name evidence="5" type="ORF">AAEJ74_12510</name>
</gene>
<accession>A0ABU9EKP9</accession>
<sequence>MPDKKSESQVLIMTGMHRSGTSLTASLLQSAGLHVSRRLMQGTEFNPKGYFENIDFFEFHLDLLRSQGVNIDGWTLQENLDVPDEFIDKANAIVDKNSLSHIWGWKEPRTTLFLDFWAELLPDAKFLFIYRSPWDVIDSLYRRGDEIFRNQPELAVKYWIFYNQKVLDFYNKYGDKCLLANIETIVKYQDKYVAEINQKFGINLTNPSPAVYDDSLMQANISEDGQRPSLIDYYFPEAIEMYQELESRGWHPNQTPDLSWNNQIKSSPYMAWAFRDWANYRLSAAENKSLRVELEGTQAKLEETLSQLNSTRDELEETRSQLQETESIVEQFKSQLEQTEGVLEKTHSQLQKTESILQESHNQLTGLRSQFSQVQEELEQAKSQLSQTQWDVMKYQSQLHHTQEELEQAEQQNRELNEYESRLMKTEMMLSQSRLELEQANKTQMRTIAQLHYTQGKLEYSDQYLAELERLEPQLEKTEIQLSQSLLKLNQVEKNHQRTLVQLHQTQGNLETCQLYLAESQQQQTQYKNQLEEWKRLGEESIEQQDEMEKAIAQYQAKLQATEQELESSQHQLQQTQGELQRSQKALNKTELEAEKLRFYKMVANSSSEQSEERKYQLFVWDAWCAYQVGDLGTMAQCLQRSLKYSPKSKTETLSHWLENFSQFAKEKGVPFDTASLTSSEEWKQLMKRAIAVKSLVIHKSV</sequence>
<dbReference type="RefSeq" id="WP_368663044.1">
    <property type="nucleotide sequence ID" value="NZ_JBBWYZ010000010.1"/>
</dbReference>
<dbReference type="SUPFAM" id="SSF57997">
    <property type="entry name" value="Tropomyosin"/>
    <property type="match status" value="1"/>
</dbReference>
<dbReference type="Pfam" id="PF13469">
    <property type="entry name" value="Sulfotransfer_3"/>
    <property type="match status" value="1"/>
</dbReference>
<protein>
    <submittedName>
        <fullName evidence="5">Sulfotransferase</fullName>
    </submittedName>
</protein>
<dbReference type="EMBL" id="JBBWYZ010000010">
    <property type="protein sequence ID" value="MEK9512483.1"/>
    <property type="molecule type" value="Genomic_DNA"/>
</dbReference>
<evidence type="ECO:0000256" key="2">
    <source>
        <dbReference type="ARBA" id="ARBA00047899"/>
    </source>
</evidence>
<feature type="coiled-coil region" evidence="4">
    <location>
        <begin position="475"/>
        <end position="593"/>
    </location>
</feature>